<dbReference type="EMBL" id="JBHLTL010000006">
    <property type="protein sequence ID" value="MFC0589849.1"/>
    <property type="molecule type" value="Genomic_DNA"/>
</dbReference>
<reference evidence="2 3" key="1">
    <citation type="submission" date="2024-09" db="EMBL/GenBank/DDBJ databases">
        <authorList>
            <person name="Sun Q."/>
            <person name="Mori K."/>
        </authorList>
    </citation>
    <scope>NUCLEOTIDE SEQUENCE [LARGE SCALE GENOMIC DNA]</scope>
    <source>
        <strain evidence="2 3">NCAIM B.02537</strain>
    </source>
</reference>
<feature type="compositionally biased region" description="Basic and acidic residues" evidence="1">
    <location>
        <begin position="506"/>
        <end position="515"/>
    </location>
</feature>
<keyword evidence="3" id="KW-1185">Reference proteome</keyword>
<protein>
    <submittedName>
        <fullName evidence="2">Uncharacterized protein</fullName>
    </submittedName>
</protein>
<organism evidence="2 3">
    <name type="scientific">Novosphingobium aquiterrae</name>
    <dbReference type="NCBI Taxonomy" id="624388"/>
    <lineage>
        <taxon>Bacteria</taxon>
        <taxon>Pseudomonadati</taxon>
        <taxon>Pseudomonadota</taxon>
        <taxon>Alphaproteobacteria</taxon>
        <taxon>Sphingomonadales</taxon>
        <taxon>Sphingomonadaceae</taxon>
        <taxon>Novosphingobium</taxon>
    </lineage>
</organism>
<evidence type="ECO:0000313" key="2">
    <source>
        <dbReference type="EMBL" id="MFC0589849.1"/>
    </source>
</evidence>
<accession>A0ABV6PJ36</accession>
<sequence length="571" mass="61525">MTTITLDGLSEEEFRRSIEMRLRHDLAGAALERLRALIAPFAQPGGILPERFLTVSASELNLYGWDGLGDALRRHDRPGRPVSALSIAFGWAGEDAPQPDAEGRLTPLIETGYYTDDAFPFSASGREDLLDGYSFHGCTWADDCEARDNLLSLGGIDDLHGALTLLEARLLASDEPDADEIRAGSLGACVLSVLLHQAVSERIARDGLPRPLCVMAGSNGVYPYFDAPVVGLPDDVRKAAEAAEEEEVVDRGVPGPRYSSLLVTGIPRAKKRAVLVLEESEEEMAVRIANLRGIHHREEPPVIAPPASEPEQPALHEPETAIIPIPNGPLLTKKAPGHAWDFRDMLGPPRDAEAPDDAGIPPEDLPSADFPPEDLPPEKPPVADLPFEASARDVFAPNDAVPDLASPEIAPVPVPAAPPLAELPFEIARLEDAAPQDEPVPAEDDFPPPPPLADLPLPPRAPEPVSSEPQPRPRFPSQAPVGPGFALLEPSLQDRLESLLAPHVPEVRPIEREPEPVAATDPAESDLGPIWPLGIGWLEDEAPSANHELDGDIAVERPGLWARLRAWLGRR</sequence>
<proteinExistence type="predicted"/>
<evidence type="ECO:0000313" key="3">
    <source>
        <dbReference type="Proteomes" id="UP001589943"/>
    </source>
</evidence>
<dbReference type="Proteomes" id="UP001589943">
    <property type="component" value="Unassembled WGS sequence"/>
</dbReference>
<gene>
    <name evidence="2" type="ORF">ACFFF7_10525</name>
</gene>
<comment type="caution">
    <text evidence="2">The sequence shown here is derived from an EMBL/GenBank/DDBJ whole genome shotgun (WGS) entry which is preliminary data.</text>
</comment>
<evidence type="ECO:0000256" key="1">
    <source>
        <dbReference type="SAM" id="MobiDB-lite"/>
    </source>
</evidence>
<feature type="region of interest" description="Disordered" evidence="1">
    <location>
        <begin position="423"/>
        <end position="486"/>
    </location>
</feature>
<feature type="region of interest" description="Disordered" evidence="1">
    <location>
        <begin position="391"/>
        <end position="410"/>
    </location>
</feature>
<feature type="region of interest" description="Disordered" evidence="1">
    <location>
        <begin position="340"/>
        <end position="385"/>
    </location>
</feature>
<feature type="region of interest" description="Disordered" evidence="1">
    <location>
        <begin position="506"/>
        <end position="529"/>
    </location>
</feature>
<feature type="compositionally biased region" description="Pro residues" evidence="1">
    <location>
        <begin position="447"/>
        <end position="462"/>
    </location>
</feature>
<dbReference type="RefSeq" id="WP_379481310.1">
    <property type="nucleotide sequence ID" value="NZ_JBHLTL010000006.1"/>
</dbReference>
<name>A0ABV6PJ36_9SPHN</name>